<sequence>MDTYQSSAKKGNLISQAYKEPKQLTEVVTFKSVSLHKSVAMVASYSFVFVYLVLFHFEHISSMALSRYSCCTVLEHTYAQPIYLMFWQNVYSFYSEFWHIIEKVIIDTSPASPLAYSTVNS</sequence>
<keyword evidence="1" id="KW-1133">Transmembrane helix</keyword>
<keyword evidence="3" id="KW-1185">Reference proteome</keyword>
<dbReference type="VEuPathDB" id="FungiDB:PHYBLDRAFT_69165"/>
<dbReference type="InParanoid" id="A0A162ZNR3"/>
<evidence type="ECO:0000256" key="1">
    <source>
        <dbReference type="SAM" id="Phobius"/>
    </source>
</evidence>
<organism evidence="2 3">
    <name type="scientific">Phycomyces blakesleeanus (strain ATCC 8743b / DSM 1359 / FGSC 10004 / NBRC 33097 / NRRL 1555)</name>
    <dbReference type="NCBI Taxonomy" id="763407"/>
    <lineage>
        <taxon>Eukaryota</taxon>
        <taxon>Fungi</taxon>
        <taxon>Fungi incertae sedis</taxon>
        <taxon>Mucoromycota</taxon>
        <taxon>Mucoromycotina</taxon>
        <taxon>Mucoromycetes</taxon>
        <taxon>Mucorales</taxon>
        <taxon>Phycomycetaceae</taxon>
        <taxon>Phycomyces</taxon>
    </lineage>
</organism>
<protein>
    <submittedName>
        <fullName evidence="2">Uncharacterized protein</fullName>
    </submittedName>
</protein>
<dbReference type="GeneID" id="29002964"/>
<reference evidence="3" key="1">
    <citation type="submission" date="2015-06" db="EMBL/GenBank/DDBJ databases">
        <title>Expansion of signal transduction pathways in fungi by whole-genome duplication.</title>
        <authorList>
            <consortium name="DOE Joint Genome Institute"/>
            <person name="Corrochano L.M."/>
            <person name="Kuo A."/>
            <person name="Marcet-Houben M."/>
            <person name="Polaino S."/>
            <person name="Salamov A."/>
            <person name="Villalobos J.M."/>
            <person name="Alvarez M.I."/>
            <person name="Avalos J."/>
            <person name="Benito E.P."/>
            <person name="Benoit I."/>
            <person name="Burger G."/>
            <person name="Camino L.P."/>
            <person name="Canovas D."/>
            <person name="Cerda-Olmedo E."/>
            <person name="Cheng J.-F."/>
            <person name="Dominguez A."/>
            <person name="Elias M."/>
            <person name="Eslava A.P."/>
            <person name="Glaser F."/>
            <person name="Grimwood J."/>
            <person name="Gutierrez G."/>
            <person name="Heitman J."/>
            <person name="Henrissat B."/>
            <person name="Iturriaga E.A."/>
            <person name="Lang B.F."/>
            <person name="Lavin J.L."/>
            <person name="Lee S."/>
            <person name="Li W."/>
            <person name="Lindquist E."/>
            <person name="Lopez-Garcia S."/>
            <person name="Luque E.M."/>
            <person name="Marcos A.T."/>
            <person name="Martin J."/>
            <person name="McCluskey K."/>
            <person name="Medina H.R."/>
            <person name="Miralles-Duran A."/>
            <person name="Miyazaki A."/>
            <person name="Munoz-Torres E."/>
            <person name="Oguiza J.A."/>
            <person name="Ohm R."/>
            <person name="Olmedo M."/>
            <person name="Orejas M."/>
            <person name="Ortiz-Castellanos L."/>
            <person name="Pisabarro A.G."/>
            <person name="Rodriguez-Romero J."/>
            <person name="Ruiz-Herrera J."/>
            <person name="Ruiz-Vazquez R."/>
            <person name="Sanz C."/>
            <person name="Schackwitz W."/>
            <person name="Schmutz J."/>
            <person name="Shahriari M."/>
            <person name="Shelest E."/>
            <person name="Silva-Franco F."/>
            <person name="Soanes D."/>
            <person name="Syed K."/>
            <person name="Tagua V.G."/>
            <person name="Talbot N.J."/>
            <person name="Thon M."/>
            <person name="De vries R.P."/>
            <person name="Wiebenga A."/>
            <person name="Yadav J.S."/>
            <person name="Braun E.L."/>
            <person name="Baker S."/>
            <person name="Garre V."/>
            <person name="Horwitz B."/>
            <person name="Torres-Martinez S."/>
            <person name="Idnurm A."/>
            <person name="Herrera-Estrella A."/>
            <person name="Gabaldon T."/>
            <person name="Grigoriev I.V."/>
        </authorList>
    </citation>
    <scope>NUCLEOTIDE SEQUENCE [LARGE SCALE GENOMIC DNA]</scope>
    <source>
        <strain evidence="3">NRRL 1555(-)</strain>
    </source>
</reference>
<dbReference type="RefSeq" id="XP_018286131.1">
    <property type="nucleotide sequence ID" value="XM_018442058.1"/>
</dbReference>
<dbReference type="EMBL" id="KV440996">
    <property type="protein sequence ID" value="OAD68091.1"/>
    <property type="molecule type" value="Genomic_DNA"/>
</dbReference>
<name>A0A162ZNR3_PHYB8</name>
<accession>A0A162ZNR3</accession>
<proteinExistence type="predicted"/>
<evidence type="ECO:0000313" key="3">
    <source>
        <dbReference type="Proteomes" id="UP000077315"/>
    </source>
</evidence>
<gene>
    <name evidence="2" type="ORF">PHYBLDRAFT_69165</name>
</gene>
<feature type="transmembrane region" description="Helical" evidence="1">
    <location>
        <begin position="38"/>
        <end position="57"/>
    </location>
</feature>
<dbReference type="AlphaFoldDB" id="A0A162ZNR3"/>
<dbReference type="Proteomes" id="UP000077315">
    <property type="component" value="Unassembled WGS sequence"/>
</dbReference>
<keyword evidence="1" id="KW-0812">Transmembrane</keyword>
<evidence type="ECO:0000313" key="2">
    <source>
        <dbReference type="EMBL" id="OAD68091.1"/>
    </source>
</evidence>
<keyword evidence="1" id="KW-0472">Membrane</keyword>